<keyword evidence="6" id="KW-0653">Protein transport</keyword>
<evidence type="ECO:0000259" key="10">
    <source>
        <dbReference type="PROSITE" id="PS51192"/>
    </source>
</evidence>
<gene>
    <name evidence="13" type="ORF">Q757_05545</name>
</gene>
<dbReference type="SMART" id="SM00957">
    <property type="entry name" value="SecA_DEAD"/>
    <property type="match status" value="1"/>
</dbReference>
<dbReference type="InterPro" id="IPR014001">
    <property type="entry name" value="Helicase_ATP-bd"/>
</dbReference>
<name>A0ABR4XQN8_9LACO</name>
<evidence type="ECO:0000259" key="11">
    <source>
        <dbReference type="PROSITE" id="PS51194"/>
    </source>
</evidence>
<dbReference type="HAMAP" id="MF_01382">
    <property type="entry name" value="SecA"/>
    <property type="match status" value="1"/>
</dbReference>
<dbReference type="InterPro" id="IPR011130">
    <property type="entry name" value="SecA_preprotein_X-link_dom"/>
</dbReference>
<evidence type="ECO:0000256" key="3">
    <source>
        <dbReference type="ARBA" id="ARBA00022490"/>
    </source>
</evidence>
<keyword evidence="14" id="KW-1185">Reference proteome</keyword>
<dbReference type="Pfam" id="PF21090">
    <property type="entry name" value="P-loop_SecA"/>
    <property type="match status" value="1"/>
</dbReference>
<dbReference type="PRINTS" id="PR00906">
    <property type="entry name" value="SECA"/>
</dbReference>
<dbReference type="CDD" id="cd17928">
    <property type="entry name" value="DEXDc_SecA"/>
    <property type="match status" value="1"/>
</dbReference>
<dbReference type="InterPro" id="IPR001650">
    <property type="entry name" value="Helicase_C-like"/>
</dbReference>
<dbReference type="Pfam" id="PF01043">
    <property type="entry name" value="SecA_PP_bind"/>
    <property type="match status" value="1"/>
</dbReference>
<evidence type="ECO:0000313" key="14">
    <source>
        <dbReference type="Proteomes" id="UP000030023"/>
    </source>
</evidence>
<dbReference type="InterPro" id="IPR036670">
    <property type="entry name" value="SecA_X-link_sf"/>
</dbReference>
<dbReference type="Gene3D" id="3.40.50.300">
    <property type="entry name" value="P-loop containing nucleotide triphosphate hydrolases"/>
    <property type="match status" value="2"/>
</dbReference>
<reference evidence="13 14" key="1">
    <citation type="journal article" date="2014" name="Antonie Van Leeuwenhoek">
        <title>Oenococcus alcoholitolerans sp. nov., a lactic acid bacteria isolated from cachaca and ethanol fermentation processes.</title>
        <authorList>
            <person name="Badotti F."/>
            <person name="Moreira A.P."/>
            <person name="Tonon L.A."/>
            <person name="de Lucena B.T."/>
            <person name="Gomes Fde C."/>
            <person name="Kruger R."/>
            <person name="Thompson C.C."/>
            <person name="de Morais M.A.Jr."/>
            <person name="Rosa C.A."/>
            <person name="Thompson F.L."/>
        </authorList>
    </citation>
    <scope>NUCLEOTIDE SEQUENCE [LARGE SCALE GENOMIC DNA]</scope>
    <source>
        <strain evidence="13 14">UFRJ-M7.2.18</strain>
    </source>
</reference>
<evidence type="ECO:0000256" key="7">
    <source>
        <dbReference type="ARBA" id="ARBA00022967"/>
    </source>
</evidence>
<feature type="domain" description="Helicase ATP-binding" evidence="10">
    <location>
        <begin position="81"/>
        <end position="241"/>
    </location>
</feature>
<dbReference type="InterPro" id="IPR014018">
    <property type="entry name" value="SecA_motor_DEAD"/>
</dbReference>
<feature type="non-terminal residue" evidence="13">
    <location>
        <position position="1"/>
    </location>
</feature>
<evidence type="ECO:0000256" key="6">
    <source>
        <dbReference type="ARBA" id="ARBA00022927"/>
    </source>
</evidence>
<evidence type="ECO:0000259" key="12">
    <source>
        <dbReference type="PROSITE" id="PS51196"/>
    </source>
</evidence>
<feature type="non-terminal residue" evidence="13">
    <location>
        <position position="542"/>
    </location>
</feature>
<dbReference type="InterPro" id="IPR044722">
    <property type="entry name" value="SecA_SF2_C"/>
</dbReference>
<dbReference type="CDD" id="cd18803">
    <property type="entry name" value="SF2_C_secA"/>
    <property type="match status" value="1"/>
</dbReference>
<proteinExistence type="inferred from homology"/>
<evidence type="ECO:0000313" key="13">
    <source>
        <dbReference type="EMBL" id="KGO31708.1"/>
    </source>
</evidence>
<dbReference type="InterPro" id="IPR027417">
    <property type="entry name" value="P-loop_NTPase"/>
</dbReference>
<dbReference type="SUPFAM" id="SSF81767">
    <property type="entry name" value="Pre-protein crosslinking domain of SecA"/>
    <property type="match status" value="1"/>
</dbReference>
<dbReference type="InterPro" id="IPR011115">
    <property type="entry name" value="SecA_DEAD"/>
</dbReference>
<accession>A0ABR4XQN8</accession>
<keyword evidence="7" id="KW-1278">Translocase</keyword>
<dbReference type="EMBL" id="AXCV01000239">
    <property type="protein sequence ID" value="KGO31708.1"/>
    <property type="molecule type" value="Genomic_DNA"/>
</dbReference>
<dbReference type="PROSITE" id="PS51196">
    <property type="entry name" value="SECA_MOTOR_DEAD"/>
    <property type="match status" value="1"/>
</dbReference>
<keyword evidence="8" id="KW-0811">Translocation</keyword>
<protein>
    <submittedName>
        <fullName evidence="13">Preprotein translocase subunit SecA</fullName>
    </submittedName>
</protein>
<keyword evidence="4" id="KW-0547">Nucleotide-binding</keyword>
<evidence type="ECO:0000256" key="8">
    <source>
        <dbReference type="ARBA" id="ARBA00023010"/>
    </source>
</evidence>
<evidence type="ECO:0000256" key="5">
    <source>
        <dbReference type="ARBA" id="ARBA00022840"/>
    </source>
</evidence>
<sequence>KQTNKKHRVSGRVKKILKKINSLSGHMAELSDQQLASLTDDFQARLKKGSSLDDLLPEAFAAIREADKRVLGMYPFDVQVLGAIVLHQGDIAEMKTGEGKTLTATMPLYLNALSKKGAVLVTSNAYLAEVGVDQMGPVYRFMGLSVGLGASEKKISIEEKQTIYRSDILYTTNYALGFDYLIDNLASSKEGKFMRPFNYVLIDEVDSVLLDSAQTPLVISGSPRVQSNLYEVSDDFIQTLKEGRDFKLDKERKNVWLTNKGCDLAEKYFNINNLFTAEFTDLARHIELALRVHYLFILNRDYVVEDDQVKLLDAVNGRVMENTKLQSGLHQAIEAKEHLKLSSDTRSMASITYQNLFRMFKKISGMTGTAMSDQQEFLDTYNMRVISIPTNKPMIRKDHLDRLYPTLPAKIAASVDFIKKIHATGRPILLATGSVRMSEIYSNILLKEGIAHSVLNAYNIAKEAQIIAESGRFGTVTVATSMAGRGTDIKIDEKTRQAGGLYVIATEHLKNSRMDDQLRGRAGRQGDPGSSIFFCSLEDDLL</sequence>
<keyword evidence="3" id="KW-0963">Cytoplasm</keyword>
<keyword evidence="2" id="KW-1003">Cell membrane</keyword>
<dbReference type="InterPro" id="IPR000185">
    <property type="entry name" value="SecA"/>
</dbReference>
<organism evidence="13 14">
    <name type="scientific">Oenococcus alcoholitolerans</name>
    <dbReference type="NCBI Taxonomy" id="931074"/>
    <lineage>
        <taxon>Bacteria</taxon>
        <taxon>Bacillati</taxon>
        <taxon>Bacillota</taxon>
        <taxon>Bacilli</taxon>
        <taxon>Lactobacillales</taxon>
        <taxon>Lactobacillaceae</taxon>
        <taxon>Oenococcus</taxon>
    </lineage>
</organism>
<dbReference type="PROSITE" id="PS51194">
    <property type="entry name" value="HELICASE_CTER"/>
    <property type="match status" value="1"/>
</dbReference>
<dbReference type="PANTHER" id="PTHR30612">
    <property type="entry name" value="SECA INNER MEMBRANE COMPONENT OF SEC PROTEIN SECRETION SYSTEM"/>
    <property type="match status" value="1"/>
</dbReference>
<dbReference type="PROSITE" id="PS51192">
    <property type="entry name" value="HELICASE_ATP_BIND_1"/>
    <property type="match status" value="1"/>
</dbReference>
<keyword evidence="5" id="KW-0067">ATP-binding</keyword>
<dbReference type="Pfam" id="PF07517">
    <property type="entry name" value="SecA_DEAD"/>
    <property type="match status" value="1"/>
</dbReference>
<keyword evidence="9" id="KW-0472">Membrane</keyword>
<dbReference type="SUPFAM" id="SSF52540">
    <property type="entry name" value="P-loop containing nucleoside triphosphate hydrolases"/>
    <property type="match status" value="2"/>
</dbReference>
<evidence type="ECO:0000256" key="4">
    <source>
        <dbReference type="ARBA" id="ARBA00022741"/>
    </source>
</evidence>
<dbReference type="Gene3D" id="3.90.1440.10">
    <property type="entry name" value="SecA, preprotein cross-linking domain"/>
    <property type="match status" value="1"/>
</dbReference>
<feature type="domain" description="Helicase C-terminal" evidence="11">
    <location>
        <begin position="410"/>
        <end position="542"/>
    </location>
</feature>
<dbReference type="SMART" id="SM00958">
    <property type="entry name" value="SecA_PP_bind"/>
    <property type="match status" value="1"/>
</dbReference>
<keyword evidence="1" id="KW-0813">Transport</keyword>
<dbReference type="Proteomes" id="UP000030023">
    <property type="component" value="Unassembled WGS sequence"/>
</dbReference>
<feature type="domain" description="SecA family profile" evidence="12">
    <location>
        <begin position="1"/>
        <end position="542"/>
    </location>
</feature>
<evidence type="ECO:0000256" key="9">
    <source>
        <dbReference type="ARBA" id="ARBA00023136"/>
    </source>
</evidence>
<evidence type="ECO:0000256" key="2">
    <source>
        <dbReference type="ARBA" id="ARBA00022475"/>
    </source>
</evidence>
<dbReference type="PANTHER" id="PTHR30612:SF0">
    <property type="entry name" value="CHLOROPLAST PROTEIN-TRANSPORTING ATPASE"/>
    <property type="match status" value="1"/>
</dbReference>
<evidence type="ECO:0000256" key="1">
    <source>
        <dbReference type="ARBA" id="ARBA00022448"/>
    </source>
</evidence>
<comment type="caution">
    <text evidence="13">The sequence shown here is derived from an EMBL/GenBank/DDBJ whole genome shotgun (WGS) entry which is preliminary data.</text>
</comment>